<organism evidence="1 2">
    <name type="scientific">Yoonia ponticola</name>
    <dbReference type="NCBI Taxonomy" id="1524255"/>
    <lineage>
        <taxon>Bacteria</taxon>
        <taxon>Pseudomonadati</taxon>
        <taxon>Pseudomonadota</taxon>
        <taxon>Alphaproteobacteria</taxon>
        <taxon>Rhodobacterales</taxon>
        <taxon>Paracoccaceae</taxon>
        <taxon>Yoonia</taxon>
    </lineage>
</organism>
<dbReference type="AlphaFoldDB" id="A0A7W9EZ21"/>
<accession>A0A7W9EZ21</accession>
<dbReference type="Gene3D" id="2.40.160.90">
    <property type="match status" value="1"/>
</dbReference>
<evidence type="ECO:0000313" key="1">
    <source>
        <dbReference type="EMBL" id="MBB5721720.1"/>
    </source>
</evidence>
<comment type="caution">
    <text evidence="1">The sequence shown here is derived from an EMBL/GenBank/DDBJ whole genome shotgun (WGS) entry which is preliminary data.</text>
</comment>
<keyword evidence="2" id="KW-1185">Reference proteome</keyword>
<dbReference type="EMBL" id="JACIJM010000003">
    <property type="protein sequence ID" value="MBB5721720.1"/>
    <property type="molecule type" value="Genomic_DNA"/>
</dbReference>
<proteinExistence type="predicted"/>
<gene>
    <name evidence="1" type="ORF">FHS72_001332</name>
</gene>
<dbReference type="Proteomes" id="UP000535415">
    <property type="component" value="Unassembled WGS sequence"/>
</dbReference>
<name>A0A7W9EZ21_9RHOB</name>
<protein>
    <submittedName>
        <fullName evidence="1">Uncharacterized protein</fullName>
    </submittedName>
</protein>
<dbReference type="PROSITE" id="PS51257">
    <property type="entry name" value="PROKAR_LIPOPROTEIN"/>
    <property type="match status" value="1"/>
</dbReference>
<reference evidence="1 2" key="1">
    <citation type="submission" date="2020-08" db="EMBL/GenBank/DDBJ databases">
        <title>Genomic Encyclopedia of Type Strains, Phase IV (KMG-IV): sequencing the most valuable type-strain genomes for metagenomic binning, comparative biology and taxonomic classification.</title>
        <authorList>
            <person name="Goeker M."/>
        </authorList>
    </citation>
    <scope>NUCLEOTIDE SEQUENCE [LARGE SCALE GENOMIC DNA]</scope>
    <source>
        <strain evidence="1 2">DSM 101064</strain>
    </source>
</reference>
<evidence type="ECO:0000313" key="2">
    <source>
        <dbReference type="Proteomes" id="UP000535415"/>
    </source>
</evidence>
<dbReference type="RefSeq" id="WP_183527331.1">
    <property type="nucleotide sequence ID" value="NZ_JACIJM010000003.1"/>
</dbReference>
<sequence>MRTAFLPLSLLALAACSSTTTSHHVSELANLPTFEVDSQTLSEEELNDLVDEANANNTQDASSDVIRTMDLIAEIAQSDLIYKSNSRFDAIPQSGTARFEGGLAIIVVDQSFADYTALGFVDVTANFSDKTLDVENDGFVTLRNADRDTIQTATGSIDLTNGIIGAQQANSVEFAIAGEVVSDQATISIDGNLFGTFKGSPELKGIYADEGNGITMVNGDLARSTQVQLFALPD</sequence>